<dbReference type="EMBL" id="CP002666">
    <property type="protein sequence ID" value="AEE44753.1"/>
    <property type="molecule type" value="Genomic_DNA"/>
</dbReference>
<sequence>MNEVVVDTGAMRSHASAVDGIAARLAEAADASATMAMPDMAFGLLCSFLVPPATLVQSLAAGTVSGAASAMEGISSSITGAAEAYDAIDQFVQDSLSKITKAMR</sequence>
<protein>
    <recommendedName>
        <fullName evidence="3">Excreted virulence factor EspC (Type VII ESX diderm)</fullName>
    </recommendedName>
</protein>
<dbReference type="Proteomes" id="UP000008460">
    <property type="component" value="Chromosome"/>
</dbReference>
<organism evidence="1 2">
    <name type="scientific">Cellulomonas fimi (strain ATCC 484 / DSM 20113 / JCM 1341 / CCUG 24087 / LMG 16345 / NBRC 15513 / NCIMB 8980 / NCTC 7547 / NRS-133)</name>
    <dbReference type="NCBI Taxonomy" id="590998"/>
    <lineage>
        <taxon>Bacteria</taxon>
        <taxon>Bacillati</taxon>
        <taxon>Actinomycetota</taxon>
        <taxon>Actinomycetes</taxon>
        <taxon>Micrococcales</taxon>
        <taxon>Cellulomonadaceae</taxon>
        <taxon>Cellulomonas</taxon>
    </lineage>
</organism>
<dbReference type="InterPro" id="IPR022536">
    <property type="entry name" value="EspC"/>
</dbReference>
<keyword evidence="2" id="KW-1185">Reference proteome</keyword>
<evidence type="ECO:0000313" key="1">
    <source>
        <dbReference type="EMBL" id="AEE44753.1"/>
    </source>
</evidence>
<dbReference type="eggNOG" id="ENOG502ZK9M">
    <property type="taxonomic scope" value="Bacteria"/>
</dbReference>
<reference evidence="1 2" key="1">
    <citation type="submission" date="2011-04" db="EMBL/GenBank/DDBJ databases">
        <title>Complete sequence of Cellulomonas fimi ATCC 484.</title>
        <authorList>
            <consortium name="US DOE Joint Genome Institute"/>
            <person name="Lucas S."/>
            <person name="Han J."/>
            <person name="Lapidus A."/>
            <person name="Cheng J.-F."/>
            <person name="Goodwin L."/>
            <person name="Pitluck S."/>
            <person name="Peters L."/>
            <person name="Chertkov O."/>
            <person name="Detter J.C."/>
            <person name="Han C."/>
            <person name="Tapia R."/>
            <person name="Land M."/>
            <person name="Hauser L."/>
            <person name="Kyrpides N."/>
            <person name="Ivanova N."/>
            <person name="Ovchinnikova G."/>
            <person name="Pagani I."/>
            <person name="Mead D."/>
            <person name="Brumm P."/>
            <person name="Woyke T."/>
        </authorList>
    </citation>
    <scope>NUCLEOTIDE SEQUENCE [LARGE SCALE GENOMIC DNA]</scope>
    <source>
        <strain evidence="2">ATCC 484 / DSM 20113 / JCM 1341 / NBRC 15513 / NCIMB 8980 / NCTC 7547</strain>
    </source>
</reference>
<proteinExistence type="predicted"/>
<dbReference type="AlphaFoldDB" id="F4GY85"/>
<evidence type="ECO:0000313" key="2">
    <source>
        <dbReference type="Proteomes" id="UP000008460"/>
    </source>
</evidence>
<accession>F4GY85</accession>
<evidence type="ECO:0008006" key="3">
    <source>
        <dbReference type="Google" id="ProtNLM"/>
    </source>
</evidence>
<dbReference type="STRING" id="590998.Celf_0613"/>
<gene>
    <name evidence="1" type="ordered locus">Celf_0613</name>
</gene>
<dbReference type="Pfam" id="PF10824">
    <property type="entry name" value="T7SS_ESX_EspC"/>
    <property type="match status" value="1"/>
</dbReference>
<name>F4GY85_CELFA</name>
<dbReference type="KEGG" id="cfi:Celf_0613"/>
<dbReference type="RefSeq" id="WP_013769782.1">
    <property type="nucleotide sequence ID" value="NC_015514.1"/>
</dbReference>
<dbReference type="GO" id="GO:0009306">
    <property type="term" value="P:protein secretion"/>
    <property type="evidence" value="ECO:0007669"/>
    <property type="project" value="InterPro"/>
</dbReference>
<dbReference type="HOGENOM" id="CLU_168298_1_0_11"/>